<evidence type="ECO:0000313" key="3">
    <source>
        <dbReference type="Proteomes" id="UP000006671"/>
    </source>
</evidence>
<dbReference type="VEuPathDB" id="AmoebaDB:NAEGRDRAFT_74350"/>
<dbReference type="InterPro" id="IPR017956">
    <property type="entry name" value="AT_hook_DNA-bd_motif"/>
</dbReference>
<dbReference type="GO" id="GO:0003677">
    <property type="term" value="F:DNA binding"/>
    <property type="evidence" value="ECO:0007669"/>
    <property type="project" value="InterPro"/>
</dbReference>
<dbReference type="AlphaFoldDB" id="D2VZ41"/>
<proteinExistence type="predicted"/>
<dbReference type="RefSeq" id="XP_002670670.1">
    <property type="nucleotide sequence ID" value="XM_002670624.1"/>
</dbReference>
<sequence length="185" mass="21137">MSSNDHEEQAEIFGLTLLNTNQLEMLLRLYIMLEEEQASNLQQQPPNCSACPKEMLKVTSNQHVDTCNDIMLFGSNPCNADNSFLTVNTSTTATSSTQISFGNLSIKQEPFFETSRKSSSFTNQLSIRKPIPFICSTVESIREEQELKKTQPKRPRGRPRKNSFEIKSETKRLKMEYMTVNKDDN</sequence>
<name>D2VZ41_NAEGR</name>
<reference evidence="2 3" key="1">
    <citation type="journal article" date="2010" name="Cell">
        <title>The genome of Naegleria gruberi illuminates early eukaryotic versatility.</title>
        <authorList>
            <person name="Fritz-Laylin L.K."/>
            <person name="Prochnik S.E."/>
            <person name="Ginger M.L."/>
            <person name="Dacks J.B."/>
            <person name="Carpenter M.L."/>
            <person name="Field M.C."/>
            <person name="Kuo A."/>
            <person name="Paredez A."/>
            <person name="Chapman J."/>
            <person name="Pham J."/>
            <person name="Shu S."/>
            <person name="Neupane R."/>
            <person name="Cipriano M."/>
            <person name="Mancuso J."/>
            <person name="Tu H."/>
            <person name="Salamov A."/>
            <person name="Lindquist E."/>
            <person name="Shapiro H."/>
            <person name="Lucas S."/>
            <person name="Grigoriev I.V."/>
            <person name="Cande W.Z."/>
            <person name="Fulton C."/>
            <person name="Rokhsar D.S."/>
            <person name="Dawson S.C."/>
        </authorList>
    </citation>
    <scope>NUCLEOTIDE SEQUENCE [LARGE SCALE GENOMIC DNA]</scope>
    <source>
        <strain evidence="2 3">NEG-M</strain>
    </source>
</reference>
<evidence type="ECO:0000313" key="2">
    <source>
        <dbReference type="EMBL" id="EFC37926.1"/>
    </source>
</evidence>
<dbReference type="GeneID" id="8863399"/>
<dbReference type="InParanoid" id="D2VZ41"/>
<protein>
    <submittedName>
        <fullName evidence="2">Predicted protein</fullName>
    </submittedName>
</protein>
<accession>D2VZ41</accession>
<dbReference type="KEGG" id="ngr:NAEGRDRAFT_74350"/>
<feature type="region of interest" description="Disordered" evidence="1">
    <location>
        <begin position="143"/>
        <end position="170"/>
    </location>
</feature>
<keyword evidence="3" id="KW-1185">Reference proteome</keyword>
<organism evidence="3">
    <name type="scientific">Naegleria gruberi</name>
    <name type="common">Amoeba</name>
    <dbReference type="NCBI Taxonomy" id="5762"/>
    <lineage>
        <taxon>Eukaryota</taxon>
        <taxon>Discoba</taxon>
        <taxon>Heterolobosea</taxon>
        <taxon>Tetramitia</taxon>
        <taxon>Eutetramitia</taxon>
        <taxon>Vahlkampfiidae</taxon>
        <taxon>Naegleria</taxon>
    </lineage>
</organism>
<gene>
    <name evidence="2" type="ORF">NAEGRDRAFT_74350</name>
</gene>
<dbReference type="Pfam" id="PF02178">
    <property type="entry name" value="AT_hook"/>
    <property type="match status" value="1"/>
</dbReference>
<dbReference type="Proteomes" id="UP000006671">
    <property type="component" value="Unassembled WGS sequence"/>
</dbReference>
<feature type="compositionally biased region" description="Basic residues" evidence="1">
    <location>
        <begin position="150"/>
        <end position="161"/>
    </location>
</feature>
<dbReference type="EMBL" id="GG738913">
    <property type="protein sequence ID" value="EFC37926.1"/>
    <property type="molecule type" value="Genomic_DNA"/>
</dbReference>
<evidence type="ECO:0000256" key="1">
    <source>
        <dbReference type="SAM" id="MobiDB-lite"/>
    </source>
</evidence>